<proteinExistence type="predicted"/>
<reference evidence="2 3" key="1">
    <citation type="submission" date="2015-07" db="EMBL/GenBank/DDBJ databases">
        <title>The genome of the fungus Escovopsis weberi, a specialized disease agent of ant agriculture.</title>
        <authorList>
            <person name="de Man T.J."/>
            <person name="Stajich J.E."/>
            <person name="Kubicek C.P."/>
            <person name="Chenthamara K."/>
            <person name="Atanasova L."/>
            <person name="Druzhinina I.S."/>
            <person name="Birnbaum S."/>
            <person name="Barribeau S.M."/>
            <person name="Teiling C."/>
            <person name="Suen G."/>
            <person name="Currie C."/>
            <person name="Gerardo N.M."/>
        </authorList>
    </citation>
    <scope>NUCLEOTIDE SEQUENCE [LARGE SCALE GENOMIC DNA]</scope>
</reference>
<evidence type="ECO:0000313" key="3">
    <source>
        <dbReference type="Proteomes" id="UP000053831"/>
    </source>
</evidence>
<feature type="chain" id="PRO_5005819134" evidence="1">
    <location>
        <begin position="17"/>
        <end position="83"/>
    </location>
</feature>
<name>A0A0M8N690_ESCWE</name>
<accession>A0A0M8N690</accession>
<feature type="signal peptide" evidence="1">
    <location>
        <begin position="1"/>
        <end position="16"/>
    </location>
</feature>
<dbReference type="Proteomes" id="UP000053831">
    <property type="component" value="Unassembled WGS sequence"/>
</dbReference>
<dbReference type="AlphaFoldDB" id="A0A0M8N690"/>
<evidence type="ECO:0000313" key="2">
    <source>
        <dbReference type="EMBL" id="KOS20771.1"/>
    </source>
</evidence>
<dbReference type="EMBL" id="LGSR01000013">
    <property type="protein sequence ID" value="KOS20771.1"/>
    <property type="molecule type" value="Genomic_DNA"/>
</dbReference>
<dbReference type="OrthoDB" id="4611802at2759"/>
<gene>
    <name evidence="2" type="ORF">ESCO_004373</name>
</gene>
<organism evidence="2 3">
    <name type="scientific">Escovopsis weberi</name>
    <dbReference type="NCBI Taxonomy" id="150374"/>
    <lineage>
        <taxon>Eukaryota</taxon>
        <taxon>Fungi</taxon>
        <taxon>Dikarya</taxon>
        <taxon>Ascomycota</taxon>
        <taxon>Pezizomycotina</taxon>
        <taxon>Sordariomycetes</taxon>
        <taxon>Hypocreomycetidae</taxon>
        <taxon>Hypocreales</taxon>
        <taxon>Hypocreaceae</taxon>
        <taxon>Escovopsis</taxon>
    </lineage>
</organism>
<sequence length="83" mass="9406">MKFAIALLALASLAIAGPPEKEWKEPKEPKEPKGRECKPGTYRCLPYGNGWEVCDHQGRFVTVCKFYPPSMSPYCVPPKYEFP</sequence>
<keyword evidence="1" id="KW-0732">Signal</keyword>
<protein>
    <submittedName>
        <fullName evidence="2">Uncharacterized protein</fullName>
    </submittedName>
</protein>
<evidence type="ECO:0000256" key="1">
    <source>
        <dbReference type="SAM" id="SignalP"/>
    </source>
</evidence>
<comment type="caution">
    <text evidence="2">The sequence shown here is derived from an EMBL/GenBank/DDBJ whole genome shotgun (WGS) entry which is preliminary data.</text>
</comment>
<keyword evidence="3" id="KW-1185">Reference proteome</keyword>